<dbReference type="Gene3D" id="3.10.450.50">
    <property type="match status" value="1"/>
</dbReference>
<dbReference type="EMBL" id="FN543093">
    <property type="protein sequence ID" value="CBA30484.1"/>
    <property type="molecule type" value="Genomic_DNA"/>
</dbReference>
<accession>C9Y2Y8</accession>
<dbReference type="HOGENOM" id="CLU_1657738_0_0_6"/>
<reference evidence="2" key="2">
    <citation type="journal article" date="2011" name="J. Bacteriol.">
        <title>Complete genome sequence of Cronobacter turicensis LMG 23827, a food-borne pathogen causing deaths in neonates.</title>
        <authorList>
            <person name="Stephan R."/>
            <person name="Lehner A."/>
            <person name="Tischler P."/>
            <person name="Rattei T."/>
        </authorList>
    </citation>
    <scope>NUCLEOTIDE SEQUENCE [LARGE SCALE GENOMIC DNA]</scope>
    <source>
        <strain evidence="2">DSM 18703 / CCUG 55852 / LMG 23827 / z3032</strain>
    </source>
</reference>
<protein>
    <submittedName>
        <fullName evidence="1">Uncharacterized protein</fullName>
    </submittedName>
</protein>
<proteinExistence type="predicted"/>
<keyword evidence="2" id="KW-1185">Reference proteome</keyword>
<organism evidence="1 2">
    <name type="scientific">Cronobacter turicensis (strain DSM 18703 / CCUG 55852 / LMG 23827 / z3032)</name>
    <dbReference type="NCBI Taxonomy" id="693216"/>
    <lineage>
        <taxon>Bacteria</taxon>
        <taxon>Pseudomonadati</taxon>
        <taxon>Pseudomonadota</taxon>
        <taxon>Gammaproteobacteria</taxon>
        <taxon>Enterobacterales</taxon>
        <taxon>Enterobacteriaceae</taxon>
        <taxon>Cronobacter</taxon>
    </lineage>
</organism>
<name>C9Y2Y8_CROTZ</name>
<sequence length="185" mass="21064">MKNMHYIAVIATLVCHVNRMCRTLKINNSISRLATVLMMAACFSSVSFGQESEVAGSSISSPEETVKQFYFAYLTAWGDPDIKRSLADSEKAVSEYTTQHLRNLMQDNDTGADYFTSAQEACRDWAYNIFTNNLELKKNTADINLILGYNRSKSVYQIHLIKKQGRWLMDSVKLYSRVSETCNQQ</sequence>
<gene>
    <name evidence="1" type="ordered locus">Ctu_19390</name>
</gene>
<evidence type="ECO:0000313" key="2">
    <source>
        <dbReference type="Proteomes" id="UP000002069"/>
    </source>
</evidence>
<dbReference type="Proteomes" id="UP000002069">
    <property type="component" value="Chromosome"/>
</dbReference>
<reference evidence="1 2" key="1">
    <citation type="journal article" date="2010" name="J. Bacteriol.">
        <title>Complete Genome Sequence of Cronobacter turicensis LMG 23827, a foodborne pathogen causing deaths in neonates.</title>
        <authorList>
            <person name="Stephan R."/>
            <person name="Lehner A."/>
            <person name="Tischler P."/>
            <person name="Rattei T."/>
        </authorList>
    </citation>
    <scope>NUCLEOTIDE SEQUENCE [LARGE SCALE GENOMIC DNA]</scope>
    <source>
        <strain evidence="2">DSM 18703 / CCUG 55852 / LMG 23827 / z3032</strain>
    </source>
</reference>
<dbReference type="AlphaFoldDB" id="C9Y2Y8"/>
<evidence type="ECO:0000313" key="1">
    <source>
        <dbReference type="EMBL" id="CBA30484.1"/>
    </source>
</evidence>
<dbReference type="KEGG" id="ctu:CTU_19390"/>